<gene>
    <name evidence="1" type="ORF">DUT91_24040</name>
</gene>
<reference evidence="1 2" key="1">
    <citation type="submission" date="2018-07" db="EMBL/GenBank/DDBJ databases">
        <title>The draft genome of Phyllobacterium salinisoli.</title>
        <authorList>
            <person name="Liu L."/>
            <person name="Li L."/>
            <person name="Zhang X."/>
            <person name="Liang L."/>
        </authorList>
    </citation>
    <scope>NUCLEOTIDE SEQUENCE [LARGE SCALE GENOMIC DNA]</scope>
    <source>
        <strain evidence="1 2">LLAN61</strain>
    </source>
</reference>
<accession>A0A368JX33</accession>
<keyword evidence="2" id="KW-1185">Reference proteome</keyword>
<sequence length="22" mass="2620">MHENLNVVEYWNSATSFVFFGK</sequence>
<comment type="caution">
    <text evidence="1">The sequence shown here is derived from an EMBL/GenBank/DDBJ whole genome shotgun (WGS) entry which is preliminary data.</text>
</comment>
<proteinExistence type="predicted"/>
<dbReference type="AlphaFoldDB" id="A0A368JX33"/>
<evidence type="ECO:0000313" key="1">
    <source>
        <dbReference type="EMBL" id="RCS21444.1"/>
    </source>
</evidence>
<organism evidence="1 2">
    <name type="scientific">Phyllobacterium salinisoli</name>
    <dbReference type="NCBI Taxonomy" id="1899321"/>
    <lineage>
        <taxon>Bacteria</taxon>
        <taxon>Pseudomonadati</taxon>
        <taxon>Pseudomonadota</taxon>
        <taxon>Alphaproteobacteria</taxon>
        <taxon>Hyphomicrobiales</taxon>
        <taxon>Phyllobacteriaceae</taxon>
        <taxon>Phyllobacterium</taxon>
    </lineage>
</organism>
<dbReference type="EMBL" id="QOZG01000037">
    <property type="protein sequence ID" value="RCS21444.1"/>
    <property type="molecule type" value="Genomic_DNA"/>
</dbReference>
<evidence type="ECO:0000313" key="2">
    <source>
        <dbReference type="Proteomes" id="UP000253420"/>
    </source>
</evidence>
<name>A0A368JX33_9HYPH</name>
<protein>
    <submittedName>
        <fullName evidence="1">Uncharacterized protein</fullName>
    </submittedName>
</protein>
<dbReference type="Proteomes" id="UP000253420">
    <property type="component" value="Unassembled WGS sequence"/>
</dbReference>